<evidence type="ECO:0000259" key="5">
    <source>
        <dbReference type="PROSITE" id="PS50110"/>
    </source>
</evidence>
<feature type="domain" description="CBS" evidence="6">
    <location>
        <begin position="252"/>
        <end position="311"/>
    </location>
</feature>
<dbReference type="InterPro" id="IPR000644">
    <property type="entry name" value="CBS_dom"/>
</dbReference>
<dbReference type="EMBL" id="QZKU01000114">
    <property type="protein sequence ID" value="RJP17514.1"/>
    <property type="molecule type" value="Genomic_DNA"/>
</dbReference>
<evidence type="ECO:0000256" key="2">
    <source>
        <dbReference type="ARBA" id="ARBA00023012"/>
    </source>
</evidence>
<sequence>MLGIETIHVLIVDDEERFRANTATILRKRGFSVTAVGSGIEAIEEIKKNQYHVVVLDIKMPGMDGHEALREIKRIKPDLEVIMLTGHGTPESAFTGLREGVFDYLGKPCDIDLLSRKIRSAYAKERGVVKEEARVKDVMVPLSSFSTVHEDCTVGEAIEIILRSFQAAISTATIHESVHRSTLILDDRDRVIGVLSFTDILEGLQPEYMRMAKNQRPMMADTVSQFLEAPNYSGIFTVMARDLAKKKVRDLMSEAPPTIEGDDNLMAAASKILALKVRRLLVTEQGRPIGVIREQDLIFEIANIIRGTRPPR</sequence>
<dbReference type="Proteomes" id="UP000265882">
    <property type="component" value="Unassembled WGS sequence"/>
</dbReference>
<dbReference type="InterPro" id="IPR046342">
    <property type="entry name" value="CBS_dom_sf"/>
</dbReference>
<accession>A0A3A4NP41</accession>
<dbReference type="GO" id="GO:0000160">
    <property type="term" value="P:phosphorelay signal transduction system"/>
    <property type="evidence" value="ECO:0007669"/>
    <property type="project" value="UniProtKB-KW"/>
</dbReference>
<protein>
    <submittedName>
        <fullName evidence="7">Response regulator</fullName>
    </submittedName>
</protein>
<dbReference type="PROSITE" id="PS50110">
    <property type="entry name" value="RESPONSE_REGULATORY"/>
    <property type="match status" value="1"/>
</dbReference>
<reference evidence="7 8" key="1">
    <citation type="journal article" date="2017" name="ISME J.">
        <title>Energy and carbon metabolisms in a deep terrestrial subsurface fluid microbial community.</title>
        <authorList>
            <person name="Momper L."/>
            <person name="Jungbluth S.P."/>
            <person name="Lee M.D."/>
            <person name="Amend J.P."/>
        </authorList>
    </citation>
    <scope>NUCLEOTIDE SEQUENCE [LARGE SCALE GENOMIC DNA]</scope>
    <source>
        <strain evidence="7">SURF_5</strain>
    </source>
</reference>
<dbReference type="PROSITE" id="PS51371">
    <property type="entry name" value="CBS"/>
    <property type="match status" value="2"/>
</dbReference>
<feature type="domain" description="Response regulatory" evidence="5">
    <location>
        <begin position="8"/>
        <end position="122"/>
    </location>
</feature>
<dbReference type="Pfam" id="PF00571">
    <property type="entry name" value="CBS"/>
    <property type="match status" value="2"/>
</dbReference>
<keyword evidence="1 3" id="KW-0597">Phosphoprotein</keyword>
<feature type="modified residue" description="4-aspartylphosphate" evidence="3">
    <location>
        <position position="57"/>
    </location>
</feature>
<dbReference type="SMART" id="SM00116">
    <property type="entry name" value="CBS"/>
    <property type="match status" value="2"/>
</dbReference>
<dbReference type="CDD" id="cd02205">
    <property type="entry name" value="CBS_pair_SF"/>
    <property type="match status" value="1"/>
</dbReference>
<dbReference type="SUPFAM" id="SSF54631">
    <property type="entry name" value="CBS-domain pair"/>
    <property type="match status" value="1"/>
</dbReference>
<gene>
    <name evidence="7" type="ORF">C4520_16235</name>
</gene>
<evidence type="ECO:0000313" key="8">
    <source>
        <dbReference type="Proteomes" id="UP000265882"/>
    </source>
</evidence>
<evidence type="ECO:0000313" key="7">
    <source>
        <dbReference type="EMBL" id="RJP17514.1"/>
    </source>
</evidence>
<dbReference type="SUPFAM" id="SSF52172">
    <property type="entry name" value="CheY-like"/>
    <property type="match status" value="1"/>
</dbReference>
<dbReference type="InterPro" id="IPR001789">
    <property type="entry name" value="Sig_transdc_resp-reg_receiver"/>
</dbReference>
<dbReference type="PANTHER" id="PTHR44591:SF14">
    <property type="entry name" value="PROTEIN PILG"/>
    <property type="match status" value="1"/>
</dbReference>
<dbReference type="SMART" id="SM00448">
    <property type="entry name" value="REC"/>
    <property type="match status" value="1"/>
</dbReference>
<evidence type="ECO:0000259" key="6">
    <source>
        <dbReference type="PROSITE" id="PS51371"/>
    </source>
</evidence>
<dbReference type="Pfam" id="PF00072">
    <property type="entry name" value="Response_reg"/>
    <property type="match status" value="1"/>
</dbReference>
<name>A0A3A4NP41_ABYX5</name>
<dbReference type="AlphaFoldDB" id="A0A3A4NP41"/>
<dbReference type="Gene3D" id="3.10.580.10">
    <property type="entry name" value="CBS-domain"/>
    <property type="match status" value="1"/>
</dbReference>
<dbReference type="InterPro" id="IPR011006">
    <property type="entry name" value="CheY-like_superfamily"/>
</dbReference>
<feature type="domain" description="CBS" evidence="6">
    <location>
        <begin position="139"/>
        <end position="211"/>
    </location>
</feature>
<evidence type="ECO:0000256" key="4">
    <source>
        <dbReference type="PROSITE-ProRule" id="PRU00703"/>
    </source>
</evidence>
<proteinExistence type="predicted"/>
<dbReference type="PANTHER" id="PTHR44591">
    <property type="entry name" value="STRESS RESPONSE REGULATOR PROTEIN 1"/>
    <property type="match status" value="1"/>
</dbReference>
<evidence type="ECO:0000256" key="3">
    <source>
        <dbReference type="PROSITE-ProRule" id="PRU00169"/>
    </source>
</evidence>
<keyword evidence="4" id="KW-0129">CBS domain</keyword>
<comment type="caution">
    <text evidence="7">The sequence shown here is derived from an EMBL/GenBank/DDBJ whole genome shotgun (WGS) entry which is preliminary data.</text>
</comment>
<dbReference type="Gene3D" id="3.40.50.2300">
    <property type="match status" value="1"/>
</dbReference>
<dbReference type="InterPro" id="IPR050595">
    <property type="entry name" value="Bact_response_regulator"/>
</dbReference>
<evidence type="ECO:0000256" key="1">
    <source>
        <dbReference type="ARBA" id="ARBA00022553"/>
    </source>
</evidence>
<organism evidence="7 8">
    <name type="scientific">Abyssobacteria bacterium (strain SURF_5)</name>
    <dbReference type="NCBI Taxonomy" id="2093360"/>
    <lineage>
        <taxon>Bacteria</taxon>
        <taxon>Pseudomonadati</taxon>
        <taxon>Candidatus Hydrogenedentota</taxon>
        <taxon>Candidatus Abyssobacteria</taxon>
    </lineage>
</organism>
<keyword evidence="2" id="KW-0902">Two-component regulatory system</keyword>